<dbReference type="InterPro" id="IPR006860">
    <property type="entry name" value="FecR"/>
</dbReference>
<name>A0AA48M344_9ZZZZ</name>
<feature type="domain" description="FecR protein" evidence="1">
    <location>
        <begin position="68"/>
        <end position="145"/>
    </location>
</feature>
<organism evidence="2">
    <name type="scientific">freshwater sediment metagenome</name>
    <dbReference type="NCBI Taxonomy" id="556182"/>
    <lineage>
        <taxon>unclassified sequences</taxon>
        <taxon>metagenomes</taxon>
        <taxon>ecological metagenomes</taxon>
    </lineage>
</organism>
<dbReference type="Pfam" id="PF04773">
    <property type="entry name" value="FecR"/>
    <property type="match status" value="1"/>
</dbReference>
<dbReference type="AlphaFoldDB" id="A0AA48M344"/>
<proteinExistence type="predicted"/>
<dbReference type="PANTHER" id="PTHR38731:SF1">
    <property type="entry name" value="FECR PROTEIN DOMAIN-CONTAINING PROTEIN"/>
    <property type="match status" value="1"/>
</dbReference>
<reference evidence="2" key="1">
    <citation type="submission" date="2023-07" db="EMBL/GenBank/DDBJ databases">
        <authorList>
            <person name="Pelsma A.J. K."/>
        </authorList>
    </citation>
    <scope>NUCLEOTIDE SEQUENCE</scope>
</reference>
<protein>
    <recommendedName>
        <fullName evidence="1">FecR protein domain-containing protein</fullName>
    </recommendedName>
</protein>
<accession>A0AA48M344</accession>
<dbReference type="PANTHER" id="PTHR38731">
    <property type="entry name" value="LIPL45-RELATED LIPOPROTEIN-RELATED"/>
    <property type="match status" value="1"/>
</dbReference>
<dbReference type="EMBL" id="OY288114">
    <property type="protein sequence ID" value="CAJ0864648.1"/>
    <property type="molecule type" value="Genomic_DNA"/>
</dbReference>
<gene>
    <name evidence="2" type="ORF">AMST5_01694</name>
</gene>
<sequence length="145" mass="15229">MTGFPRRSSLLPIICAGASLLAFMATGPAALAGDRIGVAASARNRVSGRMQTTTVPITDGASVYDREVVKTEAESYAKLVLKDSSNLNVGPNSSVTLDNFVYSGDESFQKVGINIAKGALRFTTGTSDKRSYDVKTPHATIGVRG</sequence>
<dbReference type="Gene3D" id="2.60.120.1440">
    <property type="match status" value="1"/>
</dbReference>
<evidence type="ECO:0000259" key="1">
    <source>
        <dbReference type="Pfam" id="PF04773"/>
    </source>
</evidence>
<evidence type="ECO:0000313" key="2">
    <source>
        <dbReference type="EMBL" id="CAJ0864648.1"/>
    </source>
</evidence>